<dbReference type="GO" id="GO:0005886">
    <property type="term" value="C:plasma membrane"/>
    <property type="evidence" value="ECO:0007669"/>
    <property type="project" value="UniProtKB-SubCell"/>
</dbReference>
<reference evidence="4 5" key="1">
    <citation type="submission" date="2018-06" db="EMBL/GenBank/DDBJ databases">
        <authorList>
            <consortium name="Pathogen Informatics"/>
            <person name="Doyle S."/>
        </authorList>
    </citation>
    <scope>NUCLEOTIDE SEQUENCE [LARGE SCALE GENOMIC DNA]</scope>
    <source>
        <strain evidence="4 5">NCTC11872</strain>
    </source>
</reference>
<dbReference type="AlphaFoldDB" id="A0A2X1PRE6"/>
<dbReference type="Proteomes" id="UP000249936">
    <property type="component" value="Unassembled WGS sequence"/>
</dbReference>
<feature type="domain" description="TRAP C4-dicarboxylate transport system permease DctM subunit" evidence="3">
    <location>
        <begin position="2"/>
        <end position="68"/>
    </location>
</feature>
<evidence type="ECO:0000313" key="4">
    <source>
        <dbReference type="EMBL" id="SPX42424.1"/>
    </source>
</evidence>
<keyword evidence="1" id="KW-0813">Transport</keyword>
<sequence length="85" mass="9262">MLAAAKTTAVVMFLVASANVTGYLITVAELPTMLTILLEPLIENPTILLLVIMLAVFVIGMVMDFNTNSLNFNPRFNATCGRSWN</sequence>
<protein>
    <submittedName>
        <fullName evidence="4">DedA family integral membrane protein</fullName>
    </submittedName>
</protein>
<organism evidence="4 5">
    <name type="scientific">Haemophilus influenzae</name>
    <dbReference type="NCBI Taxonomy" id="727"/>
    <lineage>
        <taxon>Bacteria</taxon>
        <taxon>Pseudomonadati</taxon>
        <taxon>Pseudomonadota</taxon>
        <taxon>Gammaproteobacteria</taxon>
        <taxon>Pasteurellales</taxon>
        <taxon>Pasteurellaceae</taxon>
        <taxon>Haemophilus</taxon>
    </lineage>
</organism>
<keyword evidence="2" id="KW-0472">Membrane</keyword>
<proteinExistence type="predicted"/>
<accession>A0A2X1PRE6</accession>
<keyword evidence="2" id="KW-0812">Transmembrane</keyword>
<dbReference type="GO" id="GO:0022857">
    <property type="term" value="F:transmembrane transporter activity"/>
    <property type="evidence" value="ECO:0007669"/>
    <property type="project" value="UniProtKB-UniRule"/>
</dbReference>
<evidence type="ECO:0000259" key="3">
    <source>
        <dbReference type="Pfam" id="PF06808"/>
    </source>
</evidence>
<feature type="transmembrane region" description="Helical" evidence="2">
    <location>
        <begin position="46"/>
        <end position="65"/>
    </location>
</feature>
<keyword evidence="2" id="KW-1133">Transmembrane helix</keyword>
<dbReference type="EMBL" id="UASK01000006">
    <property type="protein sequence ID" value="SPX42424.1"/>
    <property type="molecule type" value="Genomic_DNA"/>
</dbReference>
<comment type="subcellular location">
    <subcellularLocation>
        <location evidence="1">Cell inner membrane</location>
        <topology evidence="1">Multi-pass membrane protein</topology>
    </subcellularLocation>
</comment>
<gene>
    <name evidence="4" type="ORF">NCTC11872_02056</name>
</gene>
<name>A0A2X1PRE6_HAEIF</name>
<evidence type="ECO:0000256" key="1">
    <source>
        <dbReference type="RuleBase" id="RU369079"/>
    </source>
</evidence>
<evidence type="ECO:0000313" key="5">
    <source>
        <dbReference type="Proteomes" id="UP000249936"/>
    </source>
</evidence>
<evidence type="ECO:0000256" key="2">
    <source>
        <dbReference type="SAM" id="Phobius"/>
    </source>
</evidence>
<keyword evidence="1" id="KW-0997">Cell inner membrane</keyword>
<comment type="function">
    <text evidence="1">Part of the tripartite ATP-independent periplasmic (TRAP) transport system.</text>
</comment>
<keyword evidence="1" id="KW-1003">Cell membrane</keyword>
<dbReference type="InterPro" id="IPR010656">
    <property type="entry name" value="DctM"/>
</dbReference>
<dbReference type="Pfam" id="PF06808">
    <property type="entry name" value="DctM"/>
    <property type="match status" value="1"/>
</dbReference>